<dbReference type="RefSeq" id="WP_145312496.1">
    <property type="nucleotide sequence ID" value="NZ_CP037452.1"/>
</dbReference>
<dbReference type="PANTHER" id="PTHR28008">
    <property type="entry name" value="DOMAIN PROTEIN, PUTATIVE (AFU_ORTHOLOGUE AFUA_3G10980)-RELATED"/>
    <property type="match status" value="1"/>
</dbReference>
<dbReference type="Proteomes" id="UP000318313">
    <property type="component" value="Chromosome"/>
</dbReference>
<feature type="transmembrane region" description="Helical" evidence="1">
    <location>
        <begin position="38"/>
        <end position="56"/>
    </location>
</feature>
<name>A0A518IJB4_9PLAN</name>
<protein>
    <submittedName>
        <fullName evidence="2">VanZ like family protein</fullName>
    </submittedName>
</protein>
<keyword evidence="3" id="KW-1185">Reference proteome</keyword>
<keyword evidence="1" id="KW-0472">Membrane</keyword>
<dbReference type="AlphaFoldDB" id="A0A518IJB4"/>
<evidence type="ECO:0000256" key="1">
    <source>
        <dbReference type="SAM" id="Phobius"/>
    </source>
</evidence>
<feature type="transmembrane region" description="Helical" evidence="1">
    <location>
        <begin position="68"/>
        <end position="88"/>
    </location>
</feature>
<keyword evidence="1" id="KW-1133">Transmembrane helix</keyword>
<dbReference type="OrthoDB" id="288647at2"/>
<evidence type="ECO:0000313" key="3">
    <source>
        <dbReference type="Proteomes" id="UP000318313"/>
    </source>
</evidence>
<proteinExistence type="predicted"/>
<dbReference type="EMBL" id="CP037452">
    <property type="protein sequence ID" value="QDV53165.1"/>
    <property type="molecule type" value="Genomic_DNA"/>
</dbReference>
<gene>
    <name evidence="2" type="ORF">Enr17x_52360</name>
</gene>
<evidence type="ECO:0000313" key="2">
    <source>
        <dbReference type="EMBL" id="QDV53165.1"/>
    </source>
</evidence>
<dbReference type="PANTHER" id="PTHR28008:SF1">
    <property type="entry name" value="DOMAIN PROTEIN, PUTATIVE (AFU_ORTHOLOGUE AFUA_3G10980)-RELATED"/>
    <property type="match status" value="1"/>
</dbReference>
<reference evidence="2 3" key="1">
    <citation type="submission" date="2019-03" db="EMBL/GenBank/DDBJ databases">
        <title>Deep-cultivation of Planctomycetes and their phenomic and genomic characterization uncovers novel biology.</title>
        <authorList>
            <person name="Wiegand S."/>
            <person name="Jogler M."/>
            <person name="Boedeker C."/>
            <person name="Pinto D."/>
            <person name="Vollmers J."/>
            <person name="Rivas-Marin E."/>
            <person name="Kohn T."/>
            <person name="Peeters S.H."/>
            <person name="Heuer A."/>
            <person name="Rast P."/>
            <person name="Oberbeckmann S."/>
            <person name="Bunk B."/>
            <person name="Jeske O."/>
            <person name="Meyerdierks A."/>
            <person name="Storesund J.E."/>
            <person name="Kallscheuer N."/>
            <person name="Luecker S."/>
            <person name="Lage O.M."/>
            <person name="Pohl T."/>
            <person name="Merkel B.J."/>
            <person name="Hornburger P."/>
            <person name="Mueller R.-W."/>
            <person name="Bruemmer F."/>
            <person name="Labrenz M."/>
            <person name="Spormann A.M."/>
            <person name="Op den Camp H."/>
            <person name="Overmann J."/>
            <person name="Amann R."/>
            <person name="Jetten M.S.M."/>
            <person name="Mascher T."/>
            <person name="Medema M.H."/>
            <person name="Devos D.P."/>
            <person name="Kaster A.-K."/>
            <person name="Ovreas L."/>
            <person name="Rohde M."/>
            <person name="Galperin M.Y."/>
            <person name="Jogler C."/>
        </authorList>
    </citation>
    <scope>NUCLEOTIDE SEQUENCE [LARGE SCALE GENOMIC DNA]</scope>
    <source>
        <strain evidence="2 3">Enr17</strain>
    </source>
</reference>
<sequence>MNRYQTLIRTGLILYWLLLFTVTHIPLKKGTLPQGTDVPIHFIAYAGLSFLLTWWLSLKWDKLTLKRLIAVFVGVSLFGMLDEFLQGIPILQREPSLDDWVADTLGGLLGIAFYLLVHKPLRRLMQNFQNADKQP</sequence>
<feature type="transmembrane region" description="Helical" evidence="1">
    <location>
        <begin position="100"/>
        <end position="117"/>
    </location>
</feature>
<keyword evidence="1" id="KW-0812">Transmembrane</keyword>
<organism evidence="2 3">
    <name type="scientific">Gimesia fumaroli</name>
    <dbReference type="NCBI Taxonomy" id="2527976"/>
    <lineage>
        <taxon>Bacteria</taxon>
        <taxon>Pseudomonadati</taxon>
        <taxon>Planctomycetota</taxon>
        <taxon>Planctomycetia</taxon>
        <taxon>Planctomycetales</taxon>
        <taxon>Planctomycetaceae</taxon>
        <taxon>Gimesia</taxon>
    </lineage>
</organism>
<dbReference type="NCBIfam" id="NF037970">
    <property type="entry name" value="vanZ_1"/>
    <property type="match status" value="1"/>
</dbReference>
<feature type="transmembrane region" description="Helical" evidence="1">
    <location>
        <begin position="7"/>
        <end position="26"/>
    </location>
</feature>
<accession>A0A518IJB4</accession>
<dbReference type="KEGG" id="gfm:Enr17x_52360"/>